<dbReference type="InterPro" id="IPR008030">
    <property type="entry name" value="NmrA-like"/>
</dbReference>
<dbReference type="Proteomes" id="UP000061546">
    <property type="component" value="Chromosome"/>
</dbReference>
<protein>
    <submittedName>
        <fullName evidence="2">NmrA family transcriptional regulator</fullName>
    </submittedName>
</protein>
<evidence type="ECO:0000313" key="3">
    <source>
        <dbReference type="Proteomes" id="UP000061546"/>
    </source>
</evidence>
<proteinExistence type="predicted"/>
<dbReference type="STRING" id="1074467.JP39_10750"/>
<dbReference type="Gene3D" id="3.90.25.10">
    <property type="entry name" value="UDP-galactose 4-epimerase, domain 1"/>
    <property type="match status" value="1"/>
</dbReference>
<sequence>MADKILVIGGTGNIGYPLIKYLNQQDVQIVAGTHNIQKAQAKFEGLSNVEIKHFDFLDPSTFEAAFDGVNKVFFVRPPQLAKPKQDMLPFLTFAKQKQIQQIVFVSLIGVEKNPMTPHHKIEQMILDLKIPYTFIRPSFFMQNLNTTHREDIQKNHDLFIPAGNARTSFIDTRDIGEVAGITLMNDKYLNQKLNITGPAALSYQEIAKIMTKVLGTPITYSKPSLLKFRKVMLKRGIKKDFVNVMVMLYLITQLGNAKEVTDTAAKVLGHTPRTIQNYIYDYQDYFK</sequence>
<keyword evidence="3" id="KW-1185">Reference proteome</keyword>
<dbReference type="InterPro" id="IPR036291">
    <property type="entry name" value="NAD(P)-bd_dom_sf"/>
</dbReference>
<dbReference type="Gene3D" id="3.40.50.720">
    <property type="entry name" value="NAD(P)-binding Rossmann-like Domain"/>
    <property type="match status" value="1"/>
</dbReference>
<name>A0A0K2LEQ8_9LACO</name>
<dbReference type="CDD" id="cd05269">
    <property type="entry name" value="TMR_SDR_a"/>
    <property type="match status" value="1"/>
</dbReference>
<dbReference type="InterPro" id="IPR051604">
    <property type="entry name" value="Ergot_Alk_Oxidoreductase"/>
</dbReference>
<dbReference type="PANTHER" id="PTHR43162:SF1">
    <property type="entry name" value="PRESTALK A DIFFERENTIATION PROTEIN A"/>
    <property type="match status" value="1"/>
</dbReference>
<dbReference type="KEGG" id="lhi:JP39_10750"/>
<dbReference type="AlphaFoldDB" id="A0A0K2LEQ8"/>
<organism evidence="2 3">
    <name type="scientific">Companilactobacillus heilongjiangensis</name>
    <dbReference type="NCBI Taxonomy" id="1074467"/>
    <lineage>
        <taxon>Bacteria</taxon>
        <taxon>Bacillati</taxon>
        <taxon>Bacillota</taxon>
        <taxon>Bacilli</taxon>
        <taxon>Lactobacillales</taxon>
        <taxon>Lactobacillaceae</taxon>
        <taxon>Companilactobacillus</taxon>
    </lineage>
</organism>
<reference evidence="2 3" key="1">
    <citation type="submission" date="2015-08" db="EMBL/GenBank/DDBJ databases">
        <title>Genomic sequence of Lactobacillus heilongjiangensis DSM 28069, isolated from Chinese traditional pickle.</title>
        <authorList>
            <person name="Jiang X."/>
            <person name="Zheng B."/>
            <person name="Cheng H."/>
        </authorList>
    </citation>
    <scope>NUCLEOTIDE SEQUENCE [LARGE SCALE GENOMIC DNA]</scope>
    <source>
        <strain evidence="2 3">DSM 28069</strain>
    </source>
</reference>
<dbReference type="EMBL" id="CP012559">
    <property type="protein sequence ID" value="ALB29791.1"/>
    <property type="molecule type" value="Genomic_DNA"/>
</dbReference>
<accession>A0A0K2LEQ8</accession>
<evidence type="ECO:0000313" key="2">
    <source>
        <dbReference type="EMBL" id="ALB29791.1"/>
    </source>
</evidence>
<dbReference type="OrthoDB" id="339107at2"/>
<dbReference type="RefSeq" id="WP_041500234.1">
    <property type="nucleotide sequence ID" value="NZ_BJDV01000003.1"/>
</dbReference>
<evidence type="ECO:0000259" key="1">
    <source>
        <dbReference type="Pfam" id="PF05368"/>
    </source>
</evidence>
<gene>
    <name evidence="2" type="ORF">JP39_10750</name>
</gene>
<dbReference type="PANTHER" id="PTHR43162">
    <property type="match status" value="1"/>
</dbReference>
<feature type="domain" description="NmrA-like" evidence="1">
    <location>
        <begin position="2"/>
        <end position="278"/>
    </location>
</feature>
<dbReference type="Pfam" id="PF05368">
    <property type="entry name" value="NmrA"/>
    <property type="match status" value="1"/>
</dbReference>
<dbReference type="SUPFAM" id="SSF51735">
    <property type="entry name" value="NAD(P)-binding Rossmann-fold domains"/>
    <property type="match status" value="1"/>
</dbReference>